<evidence type="ECO:0000259" key="1">
    <source>
        <dbReference type="Pfam" id="PF20058"/>
    </source>
</evidence>
<dbReference type="Pfam" id="PF20058">
    <property type="entry name" value="DUF6457"/>
    <property type="match status" value="1"/>
</dbReference>
<dbReference type="AlphaFoldDB" id="A0A1G7DDW1"/>
<dbReference type="InterPro" id="IPR045598">
    <property type="entry name" value="DUF6457"/>
</dbReference>
<proteinExistence type="predicted"/>
<dbReference type="EMBL" id="LT629688">
    <property type="protein sequence ID" value="SDE49737.1"/>
    <property type="molecule type" value="Genomic_DNA"/>
</dbReference>
<protein>
    <recommendedName>
        <fullName evidence="1">DUF6457 domain-containing protein</fullName>
    </recommendedName>
</protein>
<keyword evidence="3" id="KW-1185">Reference proteome</keyword>
<dbReference type="RefSeq" id="WP_197679095.1">
    <property type="nucleotide sequence ID" value="NZ_LT629688.1"/>
</dbReference>
<dbReference type="Proteomes" id="UP000198546">
    <property type="component" value="Chromosome i"/>
</dbReference>
<reference evidence="2 3" key="1">
    <citation type="submission" date="2016-10" db="EMBL/GenBank/DDBJ databases">
        <authorList>
            <person name="de Groot N.N."/>
        </authorList>
    </citation>
    <scope>NUCLEOTIDE SEQUENCE [LARGE SCALE GENOMIC DNA]</scope>
    <source>
        <strain evidence="2 3">MON 2.2</strain>
    </source>
</reference>
<feature type="domain" description="DUF6457" evidence="1">
    <location>
        <begin position="4"/>
        <end position="81"/>
    </location>
</feature>
<evidence type="ECO:0000313" key="3">
    <source>
        <dbReference type="Proteomes" id="UP000198546"/>
    </source>
</evidence>
<organism evidence="2 3">
    <name type="scientific">Auraticoccus monumenti</name>
    <dbReference type="NCBI Taxonomy" id="675864"/>
    <lineage>
        <taxon>Bacteria</taxon>
        <taxon>Bacillati</taxon>
        <taxon>Actinomycetota</taxon>
        <taxon>Actinomycetes</taxon>
        <taxon>Propionibacteriales</taxon>
        <taxon>Propionibacteriaceae</taxon>
        <taxon>Auraticoccus</taxon>
    </lineage>
</organism>
<gene>
    <name evidence="2" type="ORF">SAMN04489747_3571</name>
</gene>
<evidence type="ECO:0000313" key="2">
    <source>
        <dbReference type="EMBL" id="SDE49737.1"/>
    </source>
</evidence>
<sequence length="89" mass="9118">MNEETRTLFLWLAELADELGLDFDLDEDGVHAVLDLARDAAHQVTRPAAPLTTFMVGVAVGRGASVGATAAAATQLALTRGETGPAAGA</sequence>
<name>A0A1G7DDW1_9ACTN</name>
<accession>A0A1G7DDW1</accession>
<dbReference type="STRING" id="675864.SAMN04489747_3571"/>